<reference evidence="2 3" key="2">
    <citation type="submission" date="2018-03" db="EMBL/GenBank/DDBJ databases">
        <title>The ancient ancestry and fast evolution of plastids.</title>
        <authorList>
            <person name="Moore K.R."/>
            <person name="Magnabosco C."/>
            <person name="Momper L."/>
            <person name="Gold D.A."/>
            <person name="Bosak T."/>
            <person name="Fournier G.P."/>
        </authorList>
    </citation>
    <scope>NUCLEOTIDE SEQUENCE [LARGE SCALE GENOMIC DNA]</scope>
    <source>
        <strain evidence="2 3">ULC007</strain>
    </source>
</reference>
<evidence type="ECO:0000259" key="1">
    <source>
        <dbReference type="Pfam" id="PF01548"/>
    </source>
</evidence>
<dbReference type="GO" id="GO:0004803">
    <property type="term" value="F:transposase activity"/>
    <property type="evidence" value="ECO:0007669"/>
    <property type="project" value="InterPro"/>
</dbReference>
<dbReference type="STRING" id="1920490.GCA_001895925_02203"/>
<organism evidence="2 3">
    <name type="scientific">Phormidesmis priestleyi ULC007</name>
    <dbReference type="NCBI Taxonomy" id="1920490"/>
    <lineage>
        <taxon>Bacteria</taxon>
        <taxon>Bacillati</taxon>
        <taxon>Cyanobacteriota</taxon>
        <taxon>Cyanophyceae</taxon>
        <taxon>Leptolyngbyales</taxon>
        <taxon>Leptolyngbyaceae</taxon>
        <taxon>Phormidesmis</taxon>
    </lineage>
</organism>
<name>A0A2T1DL23_9CYAN</name>
<evidence type="ECO:0000313" key="2">
    <source>
        <dbReference type="EMBL" id="PSB21200.1"/>
    </source>
</evidence>
<evidence type="ECO:0000313" key="3">
    <source>
        <dbReference type="Proteomes" id="UP000238634"/>
    </source>
</evidence>
<comment type="caution">
    <text evidence="2">The sequence shown here is derived from an EMBL/GenBank/DDBJ whole genome shotgun (WGS) entry which is preliminary data.</text>
</comment>
<dbReference type="EMBL" id="PVWG01000003">
    <property type="protein sequence ID" value="PSB21200.1"/>
    <property type="molecule type" value="Genomic_DNA"/>
</dbReference>
<dbReference type="AlphaFoldDB" id="A0A2T1DL23"/>
<dbReference type="GO" id="GO:0006313">
    <property type="term" value="P:DNA transposition"/>
    <property type="evidence" value="ECO:0007669"/>
    <property type="project" value="InterPro"/>
</dbReference>
<proteinExistence type="predicted"/>
<dbReference type="Proteomes" id="UP000238634">
    <property type="component" value="Unassembled WGS sequence"/>
</dbReference>
<gene>
    <name evidence="2" type="ORF">C7B65_04505</name>
</gene>
<accession>A0A2T1DL23</accession>
<protein>
    <recommendedName>
        <fullName evidence="1">Transposase IS110-like N-terminal domain-containing protein</fullName>
    </recommendedName>
</protein>
<dbReference type="InterPro" id="IPR002525">
    <property type="entry name" value="Transp_IS110-like_N"/>
</dbReference>
<reference evidence="2 3" key="1">
    <citation type="submission" date="2018-02" db="EMBL/GenBank/DDBJ databases">
        <authorList>
            <person name="Cohen D.B."/>
            <person name="Kent A.D."/>
        </authorList>
    </citation>
    <scope>NUCLEOTIDE SEQUENCE [LARGE SCALE GENOMIC DNA]</scope>
    <source>
        <strain evidence="2 3">ULC007</strain>
    </source>
</reference>
<sequence length="86" mass="9595">MDIHVYPTGKCWRVPNTIVGLLSVRSQFPEPDDVKRVILESTGGYEREAALWLSQAGYAVAVMNARQGRNFARAMNQQAKTDQVDA</sequence>
<dbReference type="GO" id="GO:0003677">
    <property type="term" value="F:DNA binding"/>
    <property type="evidence" value="ECO:0007669"/>
    <property type="project" value="InterPro"/>
</dbReference>
<keyword evidence="3" id="KW-1185">Reference proteome</keyword>
<feature type="domain" description="Transposase IS110-like N-terminal" evidence="1">
    <location>
        <begin position="13"/>
        <end position="86"/>
    </location>
</feature>
<dbReference type="Pfam" id="PF01548">
    <property type="entry name" value="DEDD_Tnp_IS110"/>
    <property type="match status" value="1"/>
</dbReference>